<organism evidence="1 2">
    <name type="scientific">Candidatus Scatomorpha intestinavium</name>
    <dbReference type="NCBI Taxonomy" id="2840922"/>
    <lineage>
        <taxon>Bacteria</taxon>
        <taxon>Bacillati</taxon>
        <taxon>Bacillota</taxon>
        <taxon>Clostridia</taxon>
        <taxon>Eubacteriales</taxon>
        <taxon>Candidatus Scatomorpha</taxon>
    </lineage>
</organism>
<evidence type="ECO:0000313" key="2">
    <source>
        <dbReference type="Proteomes" id="UP000824262"/>
    </source>
</evidence>
<reference evidence="1" key="2">
    <citation type="journal article" date="2021" name="PeerJ">
        <title>Extensive microbial diversity within the chicken gut microbiome revealed by metagenomics and culture.</title>
        <authorList>
            <person name="Gilroy R."/>
            <person name="Ravi A."/>
            <person name="Getino M."/>
            <person name="Pursley I."/>
            <person name="Horton D.L."/>
            <person name="Alikhan N.F."/>
            <person name="Baker D."/>
            <person name="Gharbi K."/>
            <person name="Hall N."/>
            <person name="Watson M."/>
            <person name="Adriaenssens E.M."/>
            <person name="Foster-Nyarko E."/>
            <person name="Jarju S."/>
            <person name="Secka A."/>
            <person name="Antonio M."/>
            <person name="Oren A."/>
            <person name="Chaudhuri R.R."/>
            <person name="La Ragione R."/>
            <person name="Hildebrand F."/>
            <person name="Pallen M.J."/>
        </authorList>
    </citation>
    <scope>NUCLEOTIDE SEQUENCE</scope>
    <source>
        <strain evidence="1">ChiBcolR7-354</strain>
    </source>
</reference>
<proteinExistence type="predicted"/>
<feature type="non-terminal residue" evidence="1">
    <location>
        <position position="1"/>
    </location>
</feature>
<gene>
    <name evidence="1" type="ORF">IAB77_04665</name>
</gene>
<dbReference type="EMBL" id="DVGA01000047">
    <property type="protein sequence ID" value="HIQ78531.1"/>
    <property type="molecule type" value="Genomic_DNA"/>
</dbReference>
<comment type="caution">
    <text evidence="1">The sequence shown here is derived from an EMBL/GenBank/DDBJ whole genome shotgun (WGS) entry which is preliminary data.</text>
</comment>
<name>A0A9D1CSE7_9FIRM</name>
<sequence>MAYIWGRPGAGTFDPGARQEILDLVGGRAAEQYSAVCAGVTVTNKVSYSGYDAVGGYLFPREGEEQRLSLRFTMRAGQ</sequence>
<accession>A0A9D1CSE7</accession>
<reference evidence="1" key="1">
    <citation type="submission" date="2020-10" db="EMBL/GenBank/DDBJ databases">
        <authorList>
            <person name="Gilroy R."/>
        </authorList>
    </citation>
    <scope>NUCLEOTIDE SEQUENCE</scope>
    <source>
        <strain evidence="1">ChiBcolR7-354</strain>
    </source>
</reference>
<dbReference type="Proteomes" id="UP000824262">
    <property type="component" value="Unassembled WGS sequence"/>
</dbReference>
<protein>
    <submittedName>
        <fullName evidence="1">Uncharacterized protein</fullName>
    </submittedName>
</protein>
<evidence type="ECO:0000313" key="1">
    <source>
        <dbReference type="EMBL" id="HIQ78531.1"/>
    </source>
</evidence>
<dbReference type="AlphaFoldDB" id="A0A9D1CSE7"/>